<protein>
    <recommendedName>
        <fullName evidence="5">Extracellular membrane protein CFEM domain-containing protein</fullName>
    </recommendedName>
</protein>
<keyword evidence="4" id="KW-1185">Reference proteome</keyword>
<feature type="compositionally biased region" description="Low complexity" evidence="1">
    <location>
        <begin position="84"/>
        <end position="100"/>
    </location>
</feature>
<feature type="region of interest" description="Disordered" evidence="1">
    <location>
        <begin position="80"/>
        <end position="102"/>
    </location>
</feature>
<organism evidence="3 4">
    <name type="scientific">Basidiobolus meristosporus CBS 931.73</name>
    <dbReference type="NCBI Taxonomy" id="1314790"/>
    <lineage>
        <taxon>Eukaryota</taxon>
        <taxon>Fungi</taxon>
        <taxon>Fungi incertae sedis</taxon>
        <taxon>Zoopagomycota</taxon>
        <taxon>Entomophthoromycotina</taxon>
        <taxon>Basidiobolomycetes</taxon>
        <taxon>Basidiobolales</taxon>
        <taxon>Basidiobolaceae</taxon>
        <taxon>Basidiobolus</taxon>
    </lineage>
</organism>
<evidence type="ECO:0000313" key="4">
    <source>
        <dbReference type="Proteomes" id="UP000193498"/>
    </source>
</evidence>
<dbReference type="EMBL" id="MCFE01000713">
    <property type="protein sequence ID" value="ORX81181.1"/>
    <property type="molecule type" value="Genomic_DNA"/>
</dbReference>
<comment type="caution">
    <text evidence="3">The sequence shown here is derived from an EMBL/GenBank/DDBJ whole genome shotgun (WGS) entry which is preliminary data.</text>
</comment>
<feature type="signal peptide" evidence="2">
    <location>
        <begin position="1"/>
        <end position="22"/>
    </location>
</feature>
<evidence type="ECO:0000256" key="1">
    <source>
        <dbReference type="SAM" id="MobiDB-lite"/>
    </source>
</evidence>
<feature type="region of interest" description="Disordered" evidence="1">
    <location>
        <begin position="163"/>
        <end position="196"/>
    </location>
</feature>
<dbReference type="Proteomes" id="UP000193498">
    <property type="component" value="Unassembled WGS sequence"/>
</dbReference>
<sequence>MKLNLTTLLLATALTSLASTRAEDRSCWRSCSGDATCLAQCDSQLQGIGDCKSKCNFSNPTQGRECIQACVQHHVLETPGAGGASQTPTPTSSTTGTAGQLHHTDSHGHTNCWRSCNGNSQCLDKCDQQVAGIGECKARCDFSSPAKGVECIKKCRDDHVFQSPSDNATGGTGAPTEKTTSSGDQSKSTNSAAVSPNTSSTLAIYSSLLAGCALLATLNVF</sequence>
<feature type="chain" id="PRO_5012914702" description="Extracellular membrane protein CFEM domain-containing protein" evidence="2">
    <location>
        <begin position="23"/>
        <end position="221"/>
    </location>
</feature>
<keyword evidence="2" id="KW-0732">Signal</keyword>
<accession>A0A1Y1X5U5</accession>
<name>A0A1Y1X5U5_9FUNG</name>
<gene>
    <name evidence="3" type="ORF">K493DRAFT_361933</name>
</gene>
<evidence type="ECO:0008006" key="5">
    <source>
        <dbReference type="Google" id="ProtNLM"/>
    </source>
</evidence>
<evidence type="ECO:0000256" key="2">
    <source>
        <dbReference type="SAM" id="SignalP"/>
    </source>
</evidence>
<reference evidence="3 4" key="1">
    <citation type="submission" date="2016-07" db="EMBL/GenBank/DDBJ databases">
        <title>Pervasive Adenine N6-methylation of Active Genes in Fungi.</title>
        <authorList>
            <consortium name="DOE Joint Genome Institute"/>
            <person name="Mondo S.J."/>
            <person name="Dannebaum R.O."/>
            <person name="Kuo R.C."/>
            <person name="Labutti K."/>
            <person name="Haridas S."/>
            <person name="Kuo A."/>
            <person name="Salamov A."/>
            <person name="Ahrendt S.R."/>
            <person name="Lipzen A."/>
            <person name="Sullivan W."/>
            <person name="Andreopoulos W.B."/>
            <person name="Clum A."/>
            <person name="Lindquist E."/>
            <person name="Daum C."/>
            <person name="Ramamoorthy G.K."/>
            <person name="Gryganskyi A."/>
            <person name="Culley D."/>
            <person name="Magnuson J.K."/>
            <person name="James T.Y."/>
            <person name="O'Malley M.A."/>
            <person name="Stajich J.E."/>
            <person name="Spatafora J.W."/>
            <person name="Visel A."/>
            <person name="Grigoriev I.V."/>
        </authorList>
    </citation>
    <scope>NUCLEOTIDE SEQUENCE [LARGE SCALE GENOMIC DNA]</scope>
    <source>
        <strain evidence="3 4">CBS 931.73</strain>
    </source>
</reference>
<evidence type="ECO:0000313" key="3">
    <source>
        <dbReference type="EMBL" id="ORX81181.1"/>
    </source>
</evidence>
<proteinExistence type="predicted"/>
<feature type="compositionally biased region" description="Polar residues" evidence="1">
    <location>
        <begin position="177"/>
        <end position="196"/>
    </location>
</feature>
<dbReference type="AlphaFoldDB" id="A0A1Y1X5U5"/>
<dbReference type="InParanoid" id="A0A1Y1X5U5"/>